<keyword evidence="3" id="KW-1185">Reference proteome</keyword>
<dbReference type="EMBL" id="AVOT02151221">
    <property type="protein sequence ID" value="MBW0592925.1"/>
    <property type="molecule type" value="Genomic_DNA"/>
</dbReference>
<feature type="region of interest" description="Disordered" evidence="1">
    <location>
        <begin position="48"/>
        <end position="103"/>
    </location>
</feature>
<evidence type="ECO:0000313" key="3">
    <source>
        <dbReference type="Proteomes" id="UP000765509"/>
    </source>
</evidence>
<evidence type="ECO:0000256" key="1">
    <source>
        <dbReference type="SAM" id="MobiDB-lite"/>
    </source>
</evidence>
<dbReference type="AlphaFoldDB" id="A0A9Q3QD08"/>
<sequence length="122" mass="13769">MNEEFQASVSAALVKQNEQISNLQNAISSRDVMLSELLLKVGTLQVEQHTPATASSLRKTPKKRSEKAKSTTFNKTSRKLVEIKRTPSNQPNPKANQRKLLYKRSPHQLLLLETPEGFLKTK</sequence>
<gene>
    <name evidence="2" type="ORF">O181_132640</name>
</gene>
<organism evidence="2 3">
    <name type="scientific">Austropuccinia psidii MF-1</name>
    <dbReference type="NCBI Taxonomy" id="1389203"/>
    <lineage>
        <taxon>Eukaryota</taxon>
        <taxon>Fungi</taxon>
        <taxon>Dikarya</taxon>
        <taxon>Basidiomycota</taxon>
        <taxon>Pucciniomycotina</taxon>
        <taxon>Pucciniomycetes</taxon>
        <taxon>Pucciniales</taxon>
        <taxon>Sphaerophragmiaceae</taxon>
        <taxon>Austropuccinia</taxon>
    </lineage>
</organism>
<proteinExistence type="predicted"/>
<reference evidence="2" key="1">
    <citation type="submission" date="2021-03" db="EMBL/GenBank/DDBJ databases">
        <title>Draft genome sequence of rust myrtle Austropuccinia psidii MF-1, a brazilian biotype.</title>
        <authorList>
            <person name="Quecine M.C."/>
            <person name="Pachon D.M.R."/>
            <person name="Bonatelli M.L."/>
            <person name="Correr F.H."/>
            <person name="Franceschini L.M."/>
            <person name="Leite T.F."/>
            <person name="Margarido G.R.A."/>
            <person name="Almeida C.A."/>
            <person name="Ferrarezi J.A."/>
            <person name="Labate C.A."/>
        </authorList>
    </citation>
    <scope>NUCLEOTIDE SEQUENCE</scope>
    <source>
        <strain evidence="2">MF-1</strain>
    </source>
</reference>
<name>A0A9Q3QD08_9BASI</name>
<dbReference type="Proteomes" id="UP000765509">
    <property type="component" value="Unassembled WGS sequence"/>
</dbReference>
<feature type="non-terminal residue" evidence="2">
    <location>
        <position position="122"/>
    </location>
</feature>
<evidence type="ECO:0000313" key="2">
    <source>
        <dbReference type="EMBL" id="MBW0592925.1"/>
    </source>
</evidence>
<protein>
    <submittedName>
        <fullName evidence="2">Uncharacterized protein</fullName>
    </submittedName>
</protein>
<feature type="compositionally biased region" description="Polar residues" evidence="1">
    <location>
        <begin position="48"/>
        <end position="58"/>
    </location>
</feature>
<accession>A0A9Q3QD08</accession>
<feature type="compositionally biased region" description="Polar residues" evidence="1">
    <location>
        <begin position="86"/>
        <end position="95"/>
    </location>
</feature>
<comment type="caution">
    <text evidence="2">The sequence shown here is derived from an EMBL/GenBank/DDBJ whole genome shotgun (WGS) entry which is preliminary data.</text>
</comment>